<gene>
    <name evidence="1" type="ORF">M9H77_08004</name>
</gene>
<comment type="caution">
    <text evidence="1">The sequence shown here is derived from an EMBL/GenBank/DDBJ whole genome shotgun (WGS) entry which is preliminary data.</text>
</comment>
<protein>
    <submittedName>
        <fullName evidence="1">Uncharacterized protein</fullName>
    </submittedName>
</protein>
<keyword evidence="2" id="KW-1185">Reference proteome</keyword>
<evidence type="ECO:0000313" key="1">
    <source>
        <dbReference type="EMBL" id="KAI5677054.1"/>
    </source>
</evidence>
<accession>A0ACC0BWT6</accession>
<proteinExistence type="predicted"/>
<sequence length="177" mass="19697">MELKFGPMTRARMKKLKAYNRNEDNGMTAYMEEALKNKFERQGKASKCFSICSISKDHQGNNLIVKIAKYGRKGTLPPMIAPPLPSLIGFCCALMGYLIPTTYGSFLLRSAIGSSNCVIGVLTPLFPQVYEAWILIGLFIGELGLKILNRGSSRKGGDPWKGLESKLQSKWIYIKVL</sequence>
<evidence type="ECO:0000313" key="2">
    <source>
        <dbReference type="Proteomes" id="UP001060085"/>
    </source>
</evidence>
<dbReference type="EMBL" id="CM044702">
    <property type="protein sequence ID" value="KAI5677054.1"/>
    <property type="molecule type" value="Genomic_DNA"/>
</dbReference>
<reference evidence="2" key="1">
    <citation type="journal article" date="2023" name="Nat. Plants">
        <title>Single-cell RNA sequencing provides a high-resolution roadmap for understanding the multicellular compartmentation of specialized metabolism.</title>
        <authorList>
            <person name="Sun S."/>
            <person name="Shen X."/>
            <person name="Li Y."/>
            <person name="Li Y."/>
            <person name="Wang S."/>
            <person name="Li R."/>
            <person name="Zhang H."/>
            <person name="Shen G."/>
            <person name="Guo B."/>
            <person name="Wei J."/>
            <person name="Xu J."/>
            <person name="St-Pierre B."/>
            <person name="Chen S."/>
            <person name="Sun C."/>
        </authorList>
    </citation>
    <scope>NUCLEOTIDE SEQUENCE [LARGE SCALE GENOMIC DNA]</scope>
</reference>
<dbReference type="Proteomes" id="UP001060085">
    <property type="component" value="Linkage Group LG02"/>
</dbReference>
<name>A0ACC0BWT6_CATRO</name>
<organism evidence="1 2">
    <name type="scientific">Catharanthus roseus</name>
    <name type="common">Madagascar periwinkle</name>
    <name type="synonym">Vinca rosea</name>
    <dbReference type="NCBI Taxonomy" id="4058"/>
    <lineage>
        <taxon>Eukaryota</taxon>
        <taxon>Viridiplantae</taxon>
        <taxon>Streptophyta</taxon>
        <taxon>Embryophyta</taxon>
        <taxon>Tracheophyta</taxon>
        <taxon>Spermatophyta</taxon>
        <taxon>Magnoliopsida</taxon>
        <taxon>eudicotyledons</taxon>
        <taxon>Gunneridae</taxon>
        <taxon>Pentapetalae</taxon>
        <taxon>asterids</taxon>
        <taxon>lamiids</taxon>
        <taxon>Gentianales</taxon>
        <taxon>Apocynaceae</taxon>
        <taxon>Rauvolfioideae</taxon>
        <taxon>Vinceae</taxon>
        <taxon>Catharanthinae</taxon>
        <taxon>Catharanthus</taxon>
    </lineage>
</organism>